<dbReference type="Proteomes" id="UP000263486">
    <property type="component" value="Unassembled WGS sequence"/>
</dbReference>
<gene>
    <name evidence="1" type="ORF">DYH56_14165</name>
</gene>
<accession>A0ABX9KDF4</accession>
<proteinExistence type="predicted"/>
<comment type="caution">
    <text evidence="1">The sequence shown here is derived from an EMBL/GenBank/DDBJ whole genome shotgun (WGS) entry which is preliminary data.</text>
</comment>
<evidence type="ECO:0000313" key="2">
    <source>
        <dbReference type="Proteomes" id="UP000263486"/>
    </source>
</evidence>
<dbReference type="RefSeq" id="WP_114643525.1">
    <property type="nucleotide sequence ID" value="NZ_JAACIO010000036.1"/>
</dbReference>
<sequence>MNDSKDLKDLTVKLKKDPVAKEKFIADMLVALKNQGIDTNDPEVLKTFDLDAPKSPNTEGLFVLIAQILVI</sequence>
<protein>
    <submittedName>
        <fullName evidence="1">Uncharacterized protein</fullName>
    </submittedName>
</protein>
<reference evidence="1 2" key="1">
    <citation type="submission" date="2018-08" db="EMBL/GenBank/DDBJ databases">
        <title>Draft genome sequence of Psychrilyobacter sp. strain SD5 isolated from Black Sea water.</title>
        <authorList>
            <person name="Yadav S."/>
            <person name="Villanueva L."/>
            <person name="Damste J.S.S."/>
        </authorList>
    </citation>
    <scope>NUCLEOTIDE SEQUENCE [LARGE SCALE GENOMIC DNA]</scope>
    <source>
        <strain evidence="1 2">SD5</strain>
    </source>
</reference>
<dbReference type="EMBL" id="QUAJ01000038">
    <property type="protein sequence ID" value="REI39595.1"/>
    <property type="molecule type" value="Genomic_DNA"/>
</dbReference>
<evidence type="ECO:0000313" key="1">
    <source>
        <dbReference type="EMBL" id="REI39595.1"/>
    </source>
</evidence>
<keyword evidence="2" id="KW-1185">Reference proteome</keyword>
<name>A0ABX9KDF4_9FUSO</name>
<organism evidence="1 2">
    <name type="scientific">Psychrilyobacter piezotolerans</name>
    <dbReference type="NCBI Taxonomy" id="2293438"/>
    <lineage>
        <taxon>Bacteria</taxon>
        <taxon>Fusobacteriati</taxon>
        <taxon>Fusobacteriota</taxon>
        <taxon>Fusobacteriia</taxon>
        <taxon>Fusobacteriales</taxon>
        <taxon>Fusobacteriaceae</taxon>
        <taxon>Psychrilyobacter</taxon>
    </lineage>
</organism>